<sequence>MGTGIIDGGLCVVRPVQGVVVALRKRFLRKAFCRHKAGGVLVQDLPQNGCCEVAPRIVRGLLPVAVIDAAMLCVHKVFGA</sequence>
<evidence type="ECO:0000313" key="1">
    <source>
        <dbReference type="EMBL" id="MPM68320.1"/>
    </source>
</evidence>
<gene>
    <name evidence="1" type="ORF">SDC9_115252</name>
</gene>
<dbReference type="EMBL" id="VSSQ01022190">
    <property type="protein sequence ID" value="MPM68320.1"/>
    <property type="molecule type" value="Genomic_DNA"/>
</dbReference>
<protein>
    <submittedName>
        <fullName evidence="1">Uncharacterized protein</fullName>
    </submittedName>
</protein>
<dbReference type="AlphaFoldDB" id="A0A645BSB5"/>
<name>A0A645BSB5_9ZZZZ</name>
<accession>A0A645BSB5</accession>
<organism evidence="1">
    <name type="scientific">bioreactor metagenome</name>
    <dbReference type="NCBI Taxonomy" id="1076179"/>
    <lineage>
        <taxon>unclassified sequences</taxon>
        <taxon>metagenomes</taxon>
        <taxon>ecological metagenomes</taxon>
    </lineage>
</organism>
<proteinExistence type="predicted"/>
<reference evidence="1" key="1">
    <citation type="submission" date="2019-08" db="EMBL/GenBank/DDBJ databases">
        <authorList>
            <person name="Kucharzyk K."/>
            <person name="Murdoch R.W."/>
            <person name="Higgins S."/>
            <person name="Loffler F."/>
        </authorList>
    </citation>
    <scope>NUCLEOTIDE SEQUENCE</scope>
</reference>
<comment type="caution">
    <text evidence="1">The sequence shown here is derived from an EMBL/GenBank/DDBJ whole genome shotgun (WGS) entry which is preliminary data.</text>
</comment>